<feature type="signal peptide" evidence="1">
    <location>
        <begin position="1"/>
        <end position="21"/>
    </location>
</feature>
<comment type="caution">
    <text evidence="2">The sequence shown here is derived from an EMBL/GenBank/DDBJ whole genome shotgun (WGS) entry which is preliminary data.</text>
</comment>
<evidence type="ECO:0000313" key="3">
    <source>
        <dbReference type="Proteomes" id="UP000294662"/>
    </source>
</evidence>
<dbReference type="EMBL" id="SMFP01000001">
    <property type="protein sequence ID" value="TDE40963.1"/>
    <property type="molecule type" value="Genomic_DNA"/>
</dbReference>
<feature type="chain" id="PRO_5020901326" evidence="1">
    <location>
        <begin position="22"/>
        <end position="191"/>
    </location>
</feature>
<keyword evidence="1" id="KW-0732">Signal</keyword>
<dbReference type="AlphaFoldDB" id="A0A4R5F0R8"/>
<protein>
    <submittedName>
        <fullName evidence="2">Uncharacterized protein</fullName>
    </submittedName>
</protein>
<evidence type="ECO:0000256" key="1">
    <source>
        <dbReference type="SAM" id="SignalP"/>
    </source>
</evidence>
<name>A0A4R5F0R8_9RHOB</name>
<accession>A0A4R5F0R8</accession>
<sequence>MKVLAAALVGLSMSAPLSAQADEITIEQRLNKQIDLVCIANGHALPVRLERQKDGTLTALDQWADATVTTTRRAVAVLRGNDFLHISGDMVLIGAIDGERIDGECVDLRPLLEDALWSLVHDGEEMGELVTRQRQADFDTLEKCKETVASKWVDILILVEPRDYVGAKASEIEANLKKVQDVFDEIHSVCR</sequence>
<evidence type="ECO:0000313" key="2">
    <source>
        <dbReference type="EMBL" id="TDE40963.1"/>
    </source>
</evidence>
<reference evidence="2 3" key="1">
    <citation type="submission" date="2019-03" db="EMBL/GenBank/DDBJ databases">
        <authorList>
            <person name="Zhang S."/>
        </authorList>
    </citation>
    <scope>NUCLEOTIDE SEQUENCE [LARGE SCALE GENOMIC DNA]</scope>
    <source>
        <strain evidence="2 3">S4J41</strain>
    </source>
</reference>
<dbReference type="Proteomes" id="UP000294662">
    <property type="component" value="Unassembled WGS sequence"/>
</dbReference>
<dbReference type="RefSeq" id="WP_132826953.1">
    <property type="nucleotide sequence ID" value="NZ_SMFP01000001.1"/>
</dbReference>
<gene>
    <name evidence="2" type="ORF">E1B25_01755</name>
</gene>
<proteinExistence type="predicted"/>
<keyword evidence="3" id="KW-1185">Reference proteome</keyword>
<organism evidence="2 3">
    <name type="scientific">Antarcticimicrobium sediminis</name>
    <dbReference type="NCBI Taxonomy" id="2546227"/>
    <lineage>
        <taxon>Bacteria</taxon>
        <taxon>Pseudomonadati</taxon>
        <taxon>Pseudomonadota</taxon>
        <taxon>Alphaproteobacteria</taxon>
        <taxon>Rhodobacterales</taxon>
        <taxon>Paracoccaceae</taxon>
        <taxon>Antarcticimicrobium</taxon>
    </lineage>
</organism>